<evidence type="ECO:0000256" key="1">
    <source>
        <dbReference type="SAM" id="MobiDB-lite"/>
    </source>
</evidence>
<proteinExistence type="predicted"/>
<name>A0A177NQ10_9GAMM</name>
<comment type="caution">
    <text evidence="2">The sequence shown here is derived from an EMBL/GenBank/DDBJ whole genome shotgun (WGS) entry which is preliminary data.</text>
</comment>
<organism evidence="2 3">
    <name type="scientific">Methylomonas koyamae</name>
    <dbReference type="NCBI Taxonomy" id="702114"/>
    <lineage>
        <taxon>Bacteria</taxon>
        <taxon>Pseudomonadati</taxon>
        <taxon>Pseudomonadota</taxon>
        <taxon>Gammaproteobacteria</taxon>
        <taxon>Methylococcales</taxon>
        <taxon>Methylococcaceae</taxon>
        <taxon>Methylomonas</taxon>
    </lineage>
</organism>
<sequence length="118" mass="12826">MLAACASSGPVARRDPNDHRGYAADAMRCSQASMRMEAIKVPTPHALSVVEIPTIPDAGRFTACMDYAKWPVPRADTAQYLKVSTVCLNRARNADNADETYADCIKASQLSIELIPNQ</sequence>
<gene>
    <name evidence="2" type="ORF">A1355_24170</name>
</gene>
<accession>A0A177NQ10</accession>
<feature type="region of interest" description="Disordered" evidence="1">
    <location>
        <begin position="1"/>
        <end position="20"/>
    </location>
</feature>
<protein>
    <submittedName>
        <fullName evidence="2">Uncharacterized protein</fullName>
    </submittedName>
</protein>
<dbReference type="AlphaFoldDB" id="A0A177NQ10"/>
<reference evidence="3" key="1">
    <citation type="submission" date="2016-03" db="EMBL/GenBank/DDBJ databases">
        <authorList>
            <person name="Heylen K."/>
            <person name="De Vos P."/>
            <person name="Vekeman B."/>
        </authorList>
    </citation>
    <scope>NUCLEOTIDE SEQUENCE [LARGE SCALE GENOMIC DNA]</scope>
    <source>
        <strain evidence="3">R-45383</strain>
    </source>
</reference>
<evidence type="ECO:0000313" key="2">
    <source>
        <dbReference type="EMBL" id="OAI20065.1"/>
    </source>
</evidence>
<dbReference type="EMBL" id="LUUK01000148">
    <property type="protein sequence ID" value="OAI20065.1"/>
    <property type="molecule type" value="Genomic_DNA"/>
</dbReference>
<dbReference type="Proteomes" id="UP000077628">
    <property type="component" value="Unassembled WGS sequence"/>
</dbReference>
<keyword evidence="3" id="KW-1185">Reference proteome</keyword>
<evidence type="ECO:0000313" key="3">
    <source>
        <dbReference type="Proteomes" id="UP000077628"/>
    </source>
</evidence>